<reference evidence="2 3" key="1">
    <citation type="submission" date="2018-02" db="EMBL/GenBank/DDBJ databases">
        <title>Comparative genomes isolates from brazilian mangrove.</title>
        <authorList>
            <person name="Araujo J.E."/>
            <person name="Taketani R.G."/>
            <person name="Silva M.C.P."/>
            <person name="Loureco M.V."/>
            <person name="Andreote F.D."/>
        </authorList>
    </citation>
    <scope>NUCLEOTIDE SEQUENCE [LARGE SCALE GENOMIC DNA]</scope>
    <source>
        <strain evidence="2 3">HEX-2 MGV</strain>
    </source>
</reference>
<evidence type="ECO:0000256" key="1">
    <source>
        <dbReference type="SAM" id="Phobius"/>
    </source>
</evidence>
<evidence type="ECO:0000313" key="2">
    <source>
        <dbReference type="EMBL" id="PQO39148.1"/>
    </source>
</evidence>
<dbReference type="RefSeq" id="WP_105350365.1">
    <property type="nucleotide sequence ID" value="NZ_PUIA01000016.1"/>
</dbReference>
<gene>
    <name evidence="2" type="ORF">C5Y96_04605</name>
</gene>
<feature type="transmembrane region" description="Helical" evidence="1">
    <location>
        <begin position="43"/>
        <end position="65"/>
    </location>
</feature>
<name>A0A2S8G3W9_9BACT</name>
<keyword evidence="1" id="KW-0812">Transmembrane</keyword>
<keyword evidence="1" id="KW-1133">Transmembrane helix</keyword>
<dbReference type="Proteomes" id="UP000240009">
    <property type="component" value="Unassembled WGS sequence"/>
</dbReference>
<accession>A0A2S8G3W9</accession>
<organism evidence="2 3">
    <name type="scientific">Blastopirellula marina</name>
    <dbReference type="NCBI Taxonomy" id="124"/>
    <lineage>
        <taxon>Bacteria</taxon>
        <taxon>Pseudomonadati</taxon>
        <taxon>Planctomycetota</taxon>
        <taxon>Planctomycetia</taxon>
        <taxon>Pirellulales</taxon>
        <taxon>Pirellulaceae</taxon>
        <taxon>Blastopirellula</taxon>
    </lineage>
</organism>
<proteinExistence type="predicted"/>
<protein>
    <submittedName>
        <fullName evidence="2">Uncharacterized protein</fullName>
    </submittedName>
</protein>
<dbReference type="AlphaFoldDB" id="A0A2S8G3W9"/>
<sequence length="67" mass="7350">MLQFAIVFVGTTLLLAILSDRLQDVIFVGSSTESPVSAWKSSKLFIIAFSVGFTLLFIMLPQWVAAI</sequence>
<evidence type="ECO:0000313" key="3">
    <source>
        <dbReference type="Proteomes" id="UP000240009"/>
    </source>
</evidence>
<dbReference type="EMBL" id="PUIA01000016">
    <property type="protein sequence ID" value="PQO39148.1"/>
    <property type="molecule type" value="Genomic_DNA"/>
</dbReference>
<keyword evidence="1" id="KW-0472">Membrane</keyword>
<comment type="caution">
    <text evidence="2">The sequence shown here is derived from an EMBL/GenBank/DDBJ whole genome shotgun (WGS) entry which is preliminary data.</text>
</comment>